<name>A0A100VKZ5_PAEAM</name>
<dbReference type="Gene3D" id="2.40.160.20">
    <property type="match status" value="1"/>
</dbReference>
<evidence type="ECO:0000313" key="2">
    <source>
        <dbReference type="Proteomes" id="UP000069697"/>
    </source>
</evidence>
<dbReference type="AlphaFoldDB" id="A0A100VKZ5"/>
<gene>
    <name evidence="1" type="ORF">PAHA3_1870</name>
</gene>
<dbReference type="Proteomes" id="UP000069697">
    <property type="component" value="Unassembled WGS sequence"/>
</dbReference>
<sequence length="139" mass="15067">MKLEELFTVHVNIEKSLDLQNSEGDSVVMITFTGSATGKYFEGIVLGGGVDTQIIGKNGDPHTLSARYMLHGTDNSGHSCKIYIENNGNIDKALKTALFRTSPKMITNSEALSFLNSATLIGEGHSTESGVDIKIYREL</sequence>
<dbReference type="PANTHER" id="PTHR37315">
    <property type="entry name" value="UPF0311 PROTEIN BLR7842"/>
    <property type="match status" value="1"/>
</dbReference>
<comment type="caution">
    <text evidence="1">The sequence shown here is derived from an EMBL/GenBank/DDBJ whole genome shotgun (WGS) entry which is preliminary data.</text>
</comment>
<evidence type="ECO:0008006" key="3">
    <source>
        <dbReference type="Google" id="ProtNLM"/>
    </source>
</evidence>
<evidence type="ECO:0000313" key="1">
    <source>
        <dbReference type="EMBL" id="GAS81796.1"/>
    </source>
</evidence>
<dbReference type="RefSeq" id="WP_062834449.1">
    <property type="nucleotide sequence ID" value="NZ_BCNV01000001.1"/>
</dbReference>
<accession>A0A100VKZ5</accession>
<dbReference type="InterPro" id="IPR020915">
    <property type="entry name" value="UPF0311"/>
</dbReference>
<dbReference type="Pfam" id="PF11578">
    <property type="entry name" value="DUF3237"/>
    <property type="match status" value="1"/>
</dbReference>
<reference evidence="1 2" key="1">
    <citation type="journal article" date="2016" name="Genome Announc.">
        <title>Draft Genome Sequence of Paenibacillus amylolyticus Heshi-A3, Isolated from Fermented Rice Bran in a Japanese Fermented Seafood Dish.</title>
        <authorList>
            <person name="Akuzawa S."/>
            <person name="Nagaoka J."/>
            <person name="Kanekatsu M."/>
            <person name="Kubota E."/>
            <person name="Ohtake R."/>
            <person name="Suzuki T."/>
            <person name="Kanesaki Y."/>
        </authorList>
    </citation>
    <scope>NUCLEOTIDE SEQUENCE [LARGE SCALE GENOMIC DNA]</scope>
    <source>
        <strain evidence="1 2">Heshi-A3</strain>
    </source>
</reference>
<dbReference type="EMBL" id="BCNV01000001">
    <property type="protein sequence ID" value="GAS81796.1"/>
    <property type="molecule type" value="Genomic_DNA"/>
</dbReference>
<reference evidence="2" key="2">
    <citation type="submission" date="2016-01" db="EMBL/GenBank/DDBJ databases">
        <title>Draft Genome Sequence of Paenibacillus amylolyticus Heshi-A3 that Was Isolated from Fermented Rice Bran with Aging Salted Mackerel, Which Was Named Heshiko as Traditional Fermented Seafood in Japan.</title>
        <authorList>
            <person name="Akuzawa S."/>
            <person name="Nakagawa J."/>
            <person name="Kanekatsu T."/>
            <person name="Kubota E."/>
            <person name="Ohtake R."/>
            <person name="Suzuki T."/>
            <person name="Kanesaki Y."/>
        </authorList>
    </citation>
    <scope>NUCLEOTIDE SEQUENCE [LARGE SCALE GENOMIC DNA]</scope>
    <source>
        <strain evidence="2">Heshi-A3</strain>
    </source>
</reference>
<proteinExistence type="predicted"/>
<protein>
    <recommendedName>
        <fullName evidence="3">DUF3237 domain-containing protein</fullName>
    </recommendedName>
</protein>
<dbReference type="PANTHER" id="PTHR37315:SF1">
    <property type="entry name" value="UPF0311 PROTEIN BLR7842"/>
    <property type="match status" value="1"/>
</dbReference>
<organism evidence="1 2">
    <name type="scientific">Paenibacillus amylolyticus</name>
    <dbReference type="NCBI Taxonomy" id="1451"/>
    <lineage>
        <taxon>Bacteria</taxon>
        <taxon>Bacillati</taxon>
        <taxon>Bacillota</taxon>
        <taxon>Bacilli</taxon>
        <taxon>Bacillales</taxon>
        <taxon>Paenibacillaceae</taxon>
        <taxon>Paenibacillus</taxon>
    </lineage>
</organism>